<keyword evidence="2" id="KW-1185">Reference proteome</keyword>
<organism evidence="1 2">
    <name type="scientific">Goodfellowiella coeruleoviolacea</name>
    <dbReference type="NCBI Taxonomy" id="334858"/>
    <lineage>
        <taxon>Bacteria</taxon>
        <taxon>Bacillati</taxon>
        <taxon>Actinomycetota</taxon>
        <taxon>Actinomycetes</taxon>
        <taxon>Pseudonocardiales</taxon>
        <taxon>Pseudonocardiaceae</taxon>
        <taxon>Goodfellowiella</taxon>
    </lineage>
</organism>
<gene>
    <name evidence="1" type="ORF">LX83_000403</name>
</gene>
<dbReference type="EMBL" id="JAMTCK010000001">
    <property type="protein sequence ID" value="MCP2163563.1"/>
    <property type="molecule type" value="Genomic_DNA"/>
</dbReference>
<reference evidence="1" key="1">
    <citation type="submission" date="2022-06" db="EMBL/GenBank/DDBJ databases">
        <title>Genomic Encyclopedia of Archaeal and Bacterial Type Strains, Phase II (KMG-II): from individual species to whole genera.</title>
        <authorList>
            <person name="Goeker M."/>
        </authorList>
    </citation>
    <scope>NUCLEOTIDE SEQUENCE</scope>
    <source>
        <strain evidence="1">DSM 43935</strain>
    </source>
</reference>
<comment type="caution">
    <text evidence="1">The sequence shown here is derived from an EMBL/GenBank/DDBJ whole genome shotgun (WGS) entry which is preliminary data.</text>
</comment>
<dbReference type="Pfam" id="PF10604">
    <property type="entry name" value="Polyketide_cyc2"/>
    <property type="match status" value="1"/>
</dbReference>
<dbReference type="Proteomes" id="UP001206128">
    <property type="component" value="Unassembled WGS sequence"/>
</dbReference>
<evidence type="ECO:0000313" key="1">
    <source>
        <dbReference type="EMBL" id="MCP2163563.1"/>
    </source>
</evidence>
<dbReference type="Gene3D" id="3.30.530.20">
    <property type="match status" value="1"/>
</dbReference>
<sequence>MSMTDPATAVNLADLRIRRQTWVAADPNRVYGLISDVRAMSALSPAVLAAHYDEGHGPRVGAWFTGHNTHDGHEWRTRSQVTEATPGVAFAWQVDSAGTSVVSWRYAFRPEGAGTVVEESWELLALLPVFGSTRADLLALRARTVASIEATLVALASTVATASATH</sequence>
<dbReference type="InterPro" id="IPR019587">
    <property type="entry name" value="Polyketide_cyclase/dehydratase"/>
</dbReference>
<protein>
    <submittedName>
        <fullName evidence="1">Polyketide cyclase / dehydrase and lipid transport</fullName>
    </submittedName>
</protein>
<accession>A0AAE3G963</accession>
<evidence type="ECO:0000313" key="2">
    <source>
        <dbReference type="Proteomes" id="UP001206128"/>
    </source>
</evidence>
<name>A0AAE3G963_9PSEU</name>
<dbReference type="InterPro" id="IPR023393">
    <property type="entry name" value="START-like_dom_sf"/>
</dbReference>
<dbReference type="AlphaFoldDB" id="A0AAE3G963"/>
<dbReference type="RefSeq" id="WP_253766310.1">
    <property type="nucleotide sequence ID" value="NZ_JAMTCK010000001.1"/>
</dbReference>
<proteinExistence type="predicted"/>
<dbReference type="SUPFAM" id="SSF55961">
    <property type="entry name" value="Bet v1-like"/>
    <property type="match status" value="1"/>
</dbReference>
<dbReference type="CDD" id="cd07812">
    <property type="entry name" value="SRPBCC"/>
    <property type="match status" value="1"/>
</dbReference>